<dbReference type="GO" id="GO:0046872">
    <property type="term" value="F:metal ion binding"/>
    <property type="evidence" value="ECO:0007669"/>
    <property type="project" value="UniProtKB-KW"/>
</dbReference>
<keyword evidence="10" id="KW-1133">Transmembrane helix</keyword>
<dbReference type="InterPro" id="IPR045032">
    <property type="entry name" value="PEL"/>
</dbReference>
<evidence type="ECO:0000256" key="10">
    <source>
        <dbReference type="SAM" id="Phobius"/>
    </source>
</evidence>
<dbReference type="SUPFAM" id="SSF51126">
    <property type="entry name" value="Pectin lyase-like"/>
    <property type="match status" value="1"/>
</dbReference>
<evidence type="ECO:0000256" key="8">
    <source>
        <dbReference type="RuleBase" id="RU361123"/>
    </source>
</evidence>
<dbReference type="EMBL" id="CAMAPF010000035">
    <property type="protein sequence ID" value="CAH9080358.1"/>
    <property type="molecule type" value="Genomic_DNA"/>
</dbReference>
<dbReference type="InterPro" id="IPR011050">
    <property type="entry name" value="Pectin_lyase_fold/virulence"/>
</dbReference>
<comment type="caution">
    <text evidence="12">The sequence shown here is derived from an EMBL/GenBank/DDBJ whole genome shotgun (WGS) entry which is preliminary data.</text>
</comment>
<evidence type="ECO:0000256" key="5">
    <source>
        <dbReference type="ARBA" id="ARBA00022729"/>
    </source>
</evidence>
<dbReference type="Proteomes" id="UP001152523">
    <property type="component" value="Unassembled WGS sequence"/>
</dbReference>
<gene>
    <name evidence="12" type="ORF">CEPIT_LOCUS7269</name>
</gene>
<keyword evidence="6 8" id="KW-0106">Calcium</keyword>
<keyword evidence="7 8" id="KW-0456">Lyase</keyword>
<feature type="region of interest" description="Disordered" evidence="9">
    <location>
        <begin position="1"/>
        <end position="20"/>
    </location>
</feature>
<feature type="domain" description="Pectate lyase" evidence="11">
    <location>
        <begin position="36"/>
        <end position="234"/>
    </location>
</feature>
<feature type="region of interest" description="Disordered" evidence="9">
    <location>
        <begin position="331"/>
        <end position="350"/>
    </location>
</feature>
<keyword evidence="10" id="KW-0812">Transmembrane</keyword>
<sequence length="385" mass="41305">MVTDASDDYDPKNPPQGTLRHGVLTEGPVWIIFQGDMVINLKHELFVSGDTTIDGRGANVQITGAGCITLLSVTNVIIHNLLIYNCRPSPANDVVELNQGLTEPVSPSDGDAISVQKSRDVWIDHCILANCADGLIDVTQGSTAVTVSNNRFTHHDKVMLLGHEDDDKDDAGMQVTVAFNVFGELLGQRMPRCRTGYFHVVNNDYTGWIIYAVGGSGSPTINCQGNRFKAPDNPHAKEITKRIDAAKDWKSWNWRSTDDVLLNGAFFVHSGEQDSDDPYKQATSSVGVKSGSQVEQLTGNVGVLGLTGGGSGVVDNIPGIIQFNPNTIVYEGGGPTPDGGGGLTQSDQDNNSSPKTIFAVIGVLLLFALVGCGVYYAKRKKDDEK</sequence>
<organism evidence="12 13">
    <name type="scientific">Cuscuta epithymum</name>
    <dbReference type="NCBI Taxonomy" id="186058"/>
    <lineage>
        <taxon>Eukaryota</taxon>
        <taxon>Viridiplantae</taxon>
        <taxon>Streptophyta</taxon>
        <taxon>Embryophyta</taxon>
        <taxon>Tracheophyta</taxon>
        <taxon>Spermatophyta</taxon>
        <taxon>Magnoliopsida</taxon>
        <taxon>eudicotyledons</taxon>
        <taxon>Gunneridae</taxon>
        <taxon>Pentapetalae</taxon>
        <taxon>asterids</taxon>
        <taxon>lamiids</taxon>
        <taxon>Solanales</taxon>
        <taxon>Convolvulaceae</taxon>
        <taxon>Cuscuteae</taxon>
        <taxon>Cuscuta</taxon>
        <taxon>Cuscuta subgen. Cuscuta</taxon>
    </lineage>
</organism>
<reference evidence="12" key="1">
    <citation type="submission" date="2022-07" db="EMBL/GenBank/DDBJ databases">
        <authorList>
            <person name="Macas J."/>
            <person name="Novak P."/>
            <person name="Neumann P."/>
        </authorList>
    </citation>
    <scope>NUCLEOTIDE SEQUENCE</scope>
</reference>
<evidence type="ECO:0000256" key="6">
    <source>
        <dbReference type="ARBA" id="ARBA00022837"/>
    </source>
</evidence>
<comment type="catalytic activity">
    <reaction evidence="1 8">
        <text>Eliminative cleavage of (1-&gt;4)-alpha-D-galacturonan to give oligosaccharides with 4-deoxy-alpha-D-galact-4-enuronosyl groups at their non-reducing ends.</text>
        <dbReference type="EC" id="4.2.2.2"/>
    </reaction>
</comment>
<evidence type="ECO:0000256" key="7">
    <source>
        <dbReference type="ARBA" id="ARBA00023239"/>
    </source>
</evidence>
<evidence type="ECO:0000256" key="3">
    <source>
        <dbReference type="ARBA" id="ARBA00012272"/>
    </source>
</evidence>
<protein>
    <recommendedName>
        <fullName evidence="3 8">Pectate lyase</fullName>
        <ecNumber evidence="3 8">4.2.2.2</ecNumber>
    </recommendedName>
</protein>
<keyword evidence="5" id="KW-0732">Signal</keyword>
<dbReference type="GO" id="GO:0030570">
    <property type="term" value="F:pectate lyase activity"/>
    <property type="evidence" value="ECO:0007669"/>
    <property type="project" value="UniProtKB-EC"/>
</dbReference>
<dbReference type="InterPro" id="IPR018082">
    <property type="entry name" value="AmbAllergen"/>
</dbReference>
<comment type="similarity">
    <text evidence="8">Belongs to the polysaccharide lyase 1 family.</text>
</comment>
<evidence type="ECO:0000256" key="4">
    <source>
        <dbReference type="ARBA" id="ARBA00022723"/>
    </source>
</evidence>
<evidence type="ECO:0000256" key="9">
    <source>
        <dbReference type="SAM" id="MobiDB-lite"/>
    </source>
</evidence>
<dbReference type="PRINTS" id="PR00807">
    <property type="entry name" value="AMBALLERGEN"/>
</dbReference>
<evidence type="ECO:0000313" key="12">
    <source>
        <dbReference type="EMBL" id="CAH9080358.1"/>
    </source>
</evidence>
<feature type="compositionally biased region" description="Gly residues" evidence="9">
    <location>
        <begin position="331"/>
        <end position="343"/>
    </location>
</feature>
<dbReference type="SMART" id="SM00656">
    <property type="entry name" value="Amb_all"/>
    <property type="match status" value="1"/>
</dbReference>
<evidence type="ECO:0000256" key="2">
    <source>
        <dbReference type="ARBA" id="ARBA00005220"/>
    </source>
</evidence>
<accession>A0AAV0CLG8</accession>
<evidence type="ECO:0000256" key="1">
    <source>
        <dbReference type="ARBA" id="ARBA00000695"/>
    </source>
</evidence>
<keyword evidence="4 8" id="KW-0479">Metal-binding</keyword>
<proteinExistence type="inferred from homology"/>
<dbReference type="Pfam" id="PF00544">
    <property type="entry name" value="Pectate_lyase_4"/>
    <property type="match status" value="1"/>
</dbReference>
<dbReference type="EC" id="4.2.2.2" evidence="3 8"/>
<dbReference type="InterPro" id="IPR012334">
    <property type="entry name" value="Pectin_lyas_fold"/>
</dbReference>
<dbReference type="InterPro" id="IPR002022">
    <property type="entry name" value="Pec_lyase"/>
</dbReference>
<keyword evidence="13" id="KW-1185">Reference proteome</keyword>
<dbReference type="AlphaFoldDB" id="A0AAV0CLG8"/>
<name>A0AAV0CLG8_9ASTE</name>
<feature type="transmembrane region" description="Helical" evidence="10">
    <location>
        <begin position="357"/>
        <end position="377"/>
    </location>
</feature>
<evidence type="ECO:0000313" key="13">
    <source>
        <dbReference type="Proteomes" id="UP001152523"/>
    </source>
</evidence>
<dbReference type="Gene3D" id="2.160.20.10">
    <property type="entry name" value="Single-stranded right-handed beta-helix, Pectin lyase-like"/>
    <property type="match status" value="1"/>
</dbReference>
<comment type="cofactor">
    <cofactor evidence="8">
        <name>Ca(2+)</name>
        <dbReference type="ChEBI" id="CHEBI:29108"/>
    </cofactor>
    <text evidence="8">Binds 1 Ca(2+) ion. Required for its activity.</text>
</comment>
<comment type="pathway">
    <text evidence="2 8">Glycan metabolism; pectin degradation; 2-dehydro-3-deoxy-D-gluconate from pectin: step 2/5.</text>
</comment>
<evidence type="ECO:0000259" key="11">
    <source>
        <dbReference type="SMART" id="SM00656"/>
    </source>
</evidence>
<keyword evidence="10" id="KW-0472">Membrane</keyword>
<dbReference type="PANTHER" id="PTHR31683:SF11">
    <property type="entry name" value="PECTATE LYASE"/>
    <property type="match status" value="1"/>
</dbReference>
<dbReference type="PANTHER" id="PTHR31683">
    <property type="entry name" value="PECTATE LYASE 18-RELATED"/>
    <property type="match status" value="1"/>
</dbReference>